<dbReference type="InParanoid" id="L0ADH7"/>
<dbReference type="GeneID" id="14212735"/>
<name>L0ADH7_CALLD</name>
<gene>
    <name evidence="1" type="ordered locus">Calag_1475</name>
</gene>
<dbReference type="HOGENOM" id="CLU_075234_0_0_2"/>
<proteinExistence type="predicted"/>
<dbReference type="Pfam" id="PF07318">
    <property type="entry name" value="DUF1464"/>
    <property type="match status" value="1"/>
</dbReference>
<dbReference type="RefSeq" id="WP_015233074.1">
    <property type="nucleotide sequence ID" value="NC_019791.1"/>
</dbReference>
<dbReference type="SUPFAM" id="SSF53067">
    <property type="entry name" value="Actin-like ATPase domain"/>
    <property type="match status" value="1"/>
</dbReference>
<accession>L0ADH7</accession>
<evidence type="ECO:0000313" key="2">
    <source>
        <dbReference type="Proteomes" id="UP000010469"/>
    </source>
</evidence>
<evidence type="ECO:0000313" key="1">
    <source>
        <dbReference type="EMBL" id="AFZ71177.1"/>
    </source>
</evidence>
<dbReference type="InterPro" id="IPR043129">
    <property type="entry name" value="ATPase_NBD"/>
</dbReference>
<sequence length="374" mass="41715">MVRAIGIDSGTMSMDLLGFDDKDNNVFLDEAIPREIITSNPEKPIEIIKSLGKVDAIVVSSGYGIPFKRAQESSDKEIELATFINKDDLERKLKIVGLRNLMKLFKSSDLPAYFVPGIIQLNTIPEYRKINRIDLGTSDKLFSAAEALRNEKVYYKKDPKESDIIVIEIGYAYTAALSILHGEIIDGIGGTSGFPGYKGMGAIDGELAYAMASSEPYFSKLRLFQGGIADYLGFDNIDKLNEISKNDKSNKALKMFIESILKDLSIMIVSNTKPERIYLSGRFTRYDNLYAYIKESIEEFLEKISIKAKVVKLMGLGKKAKEAASGAAVLANGISNGTYKDIFEALKLKESKGYIFDFILPIDLRKEIENYFSK</sequence>
<reference evidence="2" key="1">
    <citation type="submission" date="2012-03" db="EMBL/GenBank/DDBJ databases">
        <title>Complete genome of Caldisphaera lagunensis DSM 15908.</title>
        <authorList>
            <person name="Lucas S."/>
            <person name="Copeland A."/>
            <person name="Lapidus A."/>
            <person name="Glavina del Rio T."/>
            <person name="Dalin E."/>
            <person name="Tice H."/>
            <person name="Bruce D."/>
            <person name="Goodwin L."/>
            <person name="Pitluck S."/>
            <person name="Peters L."/>
            <person name="Mikhailova N."/>
            <person name="Teshima H."/>
            <person name="Kyrpides N."/>
            <person name="Mavromatis K."/>
            <person name="Ivanova N."/>
            <person name="Brettin T."/>
            <person name="Detter J.C."/>
            <person name="Han C."/>
            <person name="Larimer F."/>
            <person name="Land M."/>
            <person name="Hauser L."/>
            <person name="Markowitz V."/>
            <person name="Cheng J.-F."/>
            <person name="Hugenholtz P."/>
            <person name="Woyke T."/>
            <person name="Wu D."/>
            <person name="Spring S."/>
            <person name="Schroeder M."/>
            <person name="Brambilla E."/>
            <person name="Klenk H.-P."/>
            <person name="Eisen J.A."/>
        </authorList>
    </citation>
    <scope>NUCLEOTIDE SEQUENCE [LARGE SCALE GENOMIC DNA]</scope>
    <source>
        <strain evidence="2">DSM 15908 / JCM 11604 / IC-154</strain>
    </source>
</reference>
<dbReference type="STRING" id="1056495.Calag_1475"/>
<dbReference type="InterPro" id="IPR009927">
    <property type="entry name" value="DUF1464"/>
</dbReference>
<dbReference type="KEGG" id="clg:Calag_1475"/>
<dbReference type="EMBL" id="CP003378">
    <property type="protein sequence ID" value="AFZ71177.1"/>
    <property type="molecule type" value="Genomic_DNA"/>
</dbReference>
<organism evidence="1 2">
    <name type="scientific">Caldisphaera lagunensis (strain DSM 15908 / JCM 11604 / ANMR 0165 / IC-154)</name>
    <dbReference type="NCBI Taxonomy" id="1056495"/>
    <lineage>
        <taxon>Archaea</taxon>
        <taxon>Thermoproteota</taxon>
        <taxon>Thermoprotei</taxon>
        <taxon>Acidilobales</taxon>
        <taxon>Caldisphaeraceae</taxon>
        <taxon>Caldisphaera</taxon>
    </lineage>
</organism>
<dbReference type="eggNOG" id="arCOG04329">
    <property type="taxonomic scope" value="Archaea"/>
</dbReference>
<keyword evidence="2" id="KW-1185">Reference proteome</keyword>
<dbReference type="GO" id="GO:0016301">
    <property type="term" value="F:kinase activity"/>
    <property type="evidence" value="ECO:0007669"/>
    <property type="project" value="UniProtKB-KW"/>
</dbReference>
<dbReference type="OrthoDB" id="146520at2157"/>
<dbReference type="Proteomes" id="UP000010469">
    <property type="component" value="Chromosome"/>
</dbReference>
<dbReference type="AlphaFoldDB" id="L0ADH7"/>
<dbReference type="Gene3D" id="3.30.420.40">
    <property type="match status" value="1"/>
</dbReference>
<protein>
    <submittedName>
        <fullName evidence="1">Putative butyrate kinase</fullName>
    </submittedName>
</protein>
<keyword evidence="1" id="KW-0808">Transferase</keyword>
<dbReference type="PIRSF" id="PIRSF009433">
    <property type="entry name" value="DUF1464"/>
    <property type="match status" value="1"/>
</dbReference>
<keyword evidence="1" id="KW-0418">Kinase</keyword>